<keyword evidence="5 6" id="KW-0349">Heme</keyword>
<keyword evidence="3 5" id="KW-0479">Metal-binding</keyword>
<proteinExistence type="inferred from homology"/>
<feature type="binding site" description="axial binding residue" evidence="5">
    <location>
        <position position="546"/>
    </location>
    <ligand>
        <name>heme</name>
        <dbReference type="ChEBI" id="CHEBI:30413"/>
    </ligand>
    <ligandPart>
        <name>Fe</name>
        <dbReference type="ChEBI" id="CHEBI:18248"/>
    </ligandPart>
</feature>
<comment type="cofactor">
    <cofactor evidence="1 5">
        <name>heme</name>
        <dbReference type="ChEBI" id="CHEBI:30413"/>
    </cofactor>
</comment>
<dbReference type="EMBL" id="KZ613505">
    <property type="protein sequence ID" value="PMD16474.1"/>
    <property type="molecule type" value="Genomic_DNA"/>
</dbReference>
<reference evidence="7 8" key="1">
    <citation type="submission" date="2016-05" db="EMBL/GenBank/DDBJ databases">
        <title>A degradative enzymes factory behind the ericoid mycorrhizal symbiosis.</title>
        <authorList>
            <consortium name="DOE Joint Genome Institute"/>
            <person name="Martino E."/>
            <person name="Morin E."/>
            <person name="Grelet G."/>
            <person name="Kuo A."/>
            <person name="Kohler A."/>
            <person name="Daghino S."/>
            <person name="Barry K."/>
            <person name="Choi C."/>
            <person name="Cichocki N."/>
            <person name="Clum A."/>
            <person name="Copeland A."/>
            <person name="Hainaut M."/>
            <person name="Haridas S."/>
            <person name="Labutti K."/>
            <person name="Lindquist E."/>
            <person name="Lipzen A."/>
            <person name="Khouja H.-R."/>
            <person name="Murat C."/>
            <person name="Ohm R."/>
            <person name="Olson A."/>
            <person name="Spatafora J."/>
            <person name="Veneault-Fourrey C."/>
            <person name="Henrissat B."/>
            <person name="Grigoriev I."/>
            <person name="Martin F."/>
            <person name="Perotto S."/>
        </authorList>
    </citation>
    <scope>NUCLEOTIDE SEQUENCE [LARGE SCALE GENOMIC DNA]</scope>
    <source>
        <strain evidence="7 8">UAMH 7357</strain>
    </source>
</reference>
<dbReference type="InterPro" id="IPR050121">
    <property type="entry name" value="Cytochrome_P450_monoxygenase"/>
</dbReference>
<dbReference type="PRINTS" id="PR00385">
    <property type="entry name" value="P450"/>
</dbReference>
<organism evidence="7 8">
    <name type="scientific">Hyaloscypha hepaticicola</name>
    <dbReference type="NCBI Taxonomy" id="2082293"/>
    <lineage>
        <taxon>Eukaryota</taxon>
        <taxon>Fungi</taxon>
        <taxon>Dikarya</taxon>
        <taxon>Ascomycota</taxon>
        <taxon>Pezizomycotina</taxon>
        <taxon>Leotiomycetes</taxon>
        <taxon>Helotiales</taxon>
        <taxon>Hyaloscyphaceae</taxon>
        <taxon>Hyaloscypha</taxon>
    </lineage>
</organism>
<keyword evidence="6 7" id="KW-0503">Monooxygenase</keyword>
<evidence type="ECO:0000256" key="4">
    <source>
        <dbReference type="ARBA" id="ARBA00023004"/>
    </source>
</evidence>
<evidence type="ECO:0000256" key="2">
    <source>
        <dbReference type="ARBA" id="ARBA00010617"/>
    </source>
</evidence>
<dbReference type="Pfam" id="PF00067">
    <property type="entry name" value="p450"/>
    <property type="match status" value="1"/>
</dbReference>
<evidence type="ECO:0000256" key="6">
    <source>
        <dbReference type="RuleBase" id="RU000461"/>
    </source>
</evidence>
<dbReference type="PROSITE" id="PS00086">
    <property type="entry name" value="CYTOCHROME_P450"/>
    <property type="match status" value="1"/>
</dbReference>
<dbReference type="OrthoDB" id="1470350at2759"/>
<gene>
    <name evidence="7" type="ORF">NA56DRAFT_708692</name>
</gene>
<dbReference type="PANTHER" id="PTHR24305:SF166">
    <property type="entry name" value="CYTOCHROME P450 12A4, MITOCHONDRIAL-RELATED"/>
    <property type="match status" value="1"/>
</dbReference>
<name>A0A2J6PR16_9HELO</name>
<keyword evidence="8" id="KW-1185">Reference proteome</keyword>
<protein>
    <submittedName>
        <fullName evidence="7">Cytochrome P450 monooxygenase-like protein</fullName>
    </submittedName>
</protein>
<dbReference type="PANTHER" id="PTHR24305">
    <property type="entry name" value="CYTOCHROME P450"/>
    <property type="match status" value="1"/>
</dbReference>
<dbReference type="AlphaFoldDB" id="A0A2J6PR16"/>
<dbReference type="InterPro" id="IPR036396">
    <property type="entry name" value="Cyt_P450_sf"/>
</dbReference>
<dbReference type="GO" id="GO:0004497">
    <property type="term" value="F:monooxygenase activity"/>
    <property type="evidence" value="ECO:0007669"/>
    <property type="project" value="UniProtKB-KW"/>
</dbReference>
<dbReference type="InterPro" id="IPR001128">
    <property type="entry name" value="Cyt_P450"/>
</dbReference>
<comment type="similarity">
    <text evidence="2 6">Belongs to the cytochrome P450 family.</text>
</comment>
<evidence type="ECO:0000256" key="3">
    <source>
        <dbReference type="ARBA" id="ARBA00022723"/>
    </source>
</evidence>
<dbReference type="GO" id="GO:0005506">
    <property type="term" value="F:iron ion binding"/>
    <property type="evidence" value="ECO:0007669"/>
    <property type="project" value="InterPro"/>
</dbReference>
<dbReference type="InterPro" id="IPR017972">
    <property type="entry name" value="Cyt_P450_CS"/>
</dbReference>
<dbReference type="SUPFAM" id="SSF48264">
    <property type="entry name" value="Cytochrome P450"/>
    <property type="match status" value="1"/>
</dbReference>
<dbReference type="STRING" id="1745343.A0A2J6PR16"/>
<evidence type="ECO:0000256" key="5">
    <source>
        <dbReference type="PIRSR" id="PIRSR602401-1"/>
    </source>
</evidence>
<sequence length="638" mass="72664">MISYLFLAFSSYLVYTLVNRVISLRRNIALANAWGLPYVVLPLQEVGIIRSALVGLFVLPFLRLFPFTENWIWPKFMDPFTHWRYLRKYISNFGDYYVTLSPNSFHFASINAEINAQIANRRTDFEKPVEIYKIVNVFGRNTLSSDGPDWKRQRKIISPGFSERNNARVWELGLSQGQKMLEYWASKEGSSVIEMNVGNTALDTATLALHIICGAGFGIPQIWPNEDESALGDKKWAGLNTKKPAEGHKLTFKESLVSATSPQIIWLGIFPEWVLRKSPFKVHQKLLAARDDCMFYFKELIEQKRRYRRLGHEQDATDLISPLVKASDDAELVKAEGKGASQDEGLTEDEITGNTFVIMFAGHETTANVLHFSFLFLAINLAAQRHLQSDIDDIVGTRPSSSWSYQVDMRNLFNSMVGGVLHETLRIIPPVVHVPKINRGGLKQLSVDGKTISIPGNGTYIHLESTTLHRSRRYYPYSPSKVTDCSDDLDDFVPERWLQKTPNPPPEEMSNKQVDGLEVASFEVHGSLFRPIKGAYMPFSEGPRACPGRRFAEVEVTAVLASVFKQYSIELDVRMWVSDEELDKMSKEQKRDVYAKAQDRARKLIRGSQMMFTLKIEGDQVPVRFVKRGKERFADLEE</sequence>
<dbReference type="PRINTS" id="PR00463">
    <property type="entry name" value="EP450I"/>
</dbReference>
<evidence type="ECO:0000313" key="8">
    <source>
        <dbReference type="Proteomes" id="UP000235672"/>
    </source>
</evidence>
<evidence type="ECO:0000256" key="1">
    <source>
        <dbReference type="ARBA" id="ARBA00001971"/>
    </source>
</evidence>
<evidence type="ECO:0000313" key="7">
    <source>
        <dbReference type="EMBL" id="PMD16474.1"/>
    </source>
</evidence>
<keyword evidence="4 5" id="KW-0408">Iron</keyword>
<dbReference type="GO" id="GO:0020037">
    <property type="term" value="F:heme binding"/>
    <property type="evidence" value="ECO:0007669"/>
    <property type="project" value="InterPro"/>
</dbReference>
<dbReference type="GO" id="GO:0016705">
    <property type="term" value="F:oxidoreductase activity, acting on paired donors, with incorporation or reduction of molecular oxygen"/>
    <property type="evidence" value="ECO:0007669"/>
    <property type="project" value="InterPro"/>
</dbReference>
<accession>A0A2J6PR16</accession>
<dbReference type="Gene3D" id="1.10.630.10">
    <property type="entry name" value="Cytochrome P450"/>
    <property type="match status" value="1"/>
</dbReference>
<dbReference type="Proteomes" id="UP000235672">
    <property type="component" value="Unassembled WGS sequence"/>
</dbReference>
<keyword evidence="6" id="KW-0560">Oxidoreductase</keyword>
<dbReference type="InterPro" id="IPR002401">
    <property type="entry name" value="Cyt_P450_E_grp-I"/>
</dbReference>